<dbReference type="PANTHER" id="PTHR46268">
    <property type="entry name" value="STRESS RESPONSE PROTEIN NHAX"/>
    <property type="match status" value="1"/>
</dbReference>
<comment type="similarity">
    <text evidence="1">Belongs to the universal stress protein A family.</text>
</comment>
<dbReference type="Gene3D" id="3.40.50.620">
    <property type="entry name" value="HUPs"/>
    <property type="match status" value="2"/>
</dbReference>
<dbReference type="Proteomes" id="UP000316096">
    <property type="component" value="Unassembled WGS sequence"/>
</dbReference>
<evidence type="ECO:0000256" key="1">
    <source>
        <dbReference type="ARBA" id="ARBA00008791"/>
    </source>
</evidence>
<dbReference type="OrthoDB" id="5242641at2"/>
<evidence type="ECO:0000259" key="2">
    <source>
        <dbReference type="Pfam" id="PF00582"/>
    </source>
</evidence>
<keyword evidence="4" id="KW-1185">Reference proteome</keyword>
<dbReference type="Pfam" id="PF00582">
    <property type="entry name" value="Usp"/>
    <property type="match status" value="2"/>
</dbReference>
<proteinExistence type="inferred from homology"/>
<feature type="domain" description="UspA" evidence="2">
    <location>
        <begin position="26"/>
        <end position="147"/>
    </location>
</feature>
<organism evidence="3 4">
    <name type="scientific">Actinoallomurus bryophytorum</name>
    <dbReference type="NCBI Taxonomy" id="1490222"/>
    <lineage>
        <taxon>Bacteria</taxon>
        <taxon>Bacillati</taxon>
        <taxon>Actinomycetota</taxon>
        <taxon>Actinomycetes</taxon>
        <taxon>Streptosporangiales</taxon>
        <taxon>Thermomonosporaceae</taxon>
        <taxon>Actinoallomurus</taxon>
    </lineage>
</organism>
<reference evidence="3 4" key="1">
    <citation type="submission" date="2019-06" db="EMBL/GenBank/DDBJ databases">
        <title>Sequencing the genomes of 1000 actinobacteria strains.</title>
        <authorList>
            <person name="Klenk H.-P."/>
        </authorList>
    </citation>
    <scope>NUCLEOTIDE SEQUENCE [LARGE SCALE GENOMIC DNA]</scope>
    <source>
        <strain evidence="3 4">DSM 102200</strain>
    </source>
</reference>
<feature type="domain" description="UspA" evidence="2">
    <location>
        <begin position="158"/>
        <end position="284"/>
    </location>
</feature>
<evidence type="ECO:0000313" key="3">
    <source>
        <dbReference type="EMBL" id="TQM01348.1"/>
    </source>
</evidence>
<name>A0A543CWV8_9ACTN</name>
<protein>
    <submittedName>
        <fullName evidence="3">Universal stress protein family protein</fullName>
    </submittedName>
</protein>
<comment type="caution">
    <text evidence="3">The sequence shown here is derived from an EMBL/GenBank/DDBJ whole genome shotgun (WGS) entry which is preliminary data.</text>
</comment>
<dbReference type="InterPro" id="IPR006016">
    <property type="entry name" value="UspA"/>
</dbReference>
<dbReference type="PANTHER" id="PTHR46268:SF6">
    <property type="entry name" value="UNIVERSAL STRESS PROTEIN UP12"/>
    <property type="match status" value="1"/>
</dbReference>
<dbReference type="SUPFAM" id="SSF52402">
    <property type="entry name" value="Adenine nucleotide alpha hydrolases-like"/>
    <property type="match status" value="2"/>
</dbReference>
<evidence type="ECO:0000313" key="4">
    <source>
        <dbReference type="Proteomes" id="UP000316096"/>
    </source>
</evidence>
<dbReference type="AlphaFoldDB" id="A0A543CWV8"/>
<accession>A0A543CWV8</accession>
<gene>
    <name evidence="3" type="ORF">FB559_7105</name>
</gene>
<dbReference type="CDD" id="cd00293">
    <property type="entry name" value="USP-like"/>
    <property type="match status" value="1"/>
</dbReference>
<sequence>MRPPIRPRGVAPPAPEGNAPVVIREHVLAGYVDDAGGREALALARAIAEVSGARLTVAAVHSPERAASVVEARAALEHAAELVEGVPADLVAHESRSASRGLSVLASRTGADLIVIGSPPGGAHGRINLGGTADHLLHASTQTVLLTPSGHTPSGGPRRISVAYVRRPQCDEAVTSAAAAAVRLGVPLRLLTLALDGADQDPLRDDLALAVRLADESSVLDADEVEAAVGAGDDVAGTVAGLDWAEGDLLVCASSEDAPVHRVFLGETAFKLVRAAPCPVAVLPRGSG</sequence>
<dbReference type="EMBL" id="VFOZ01000001">
    <property type="protein sequence ID" value="TQM01348.1"/>
    <property type="molecule type" value="Genomic_DNA"/>
</dbReference>
<dbReference type="InterPro" id="IPR014729">
    <property type="entry name" value="Rossmann-like_a/b/a_fold"/>
</dbReference>